<name>A0A448WM02_9PLAT</name>
<evidence type="ECO:0000313" key="7">
    <source>
        <dbReference type="EMBL" id="VEL15171.1"/>
    </source>
</evidence>
<gene>
    <name evidence="7" type="ORF">PXEA_LOCUS8611</name>
</gene>
<dbReference type="PANTHER" id="PTHR10159">
    <property type="entry name" value="DUAL SPECIFICITY PROTEIN PHOSPHATASE"/>
    <property type="match status" value="1"/>
</dbReference>
<feature type="transmembrane region" description="Helical" evidence="5">
    <location>
        <begin position="92"/>
        <end position="119"/>
    </location>
</feature>
<reference evidence="7" key="1">
    <citation type="submission" date="2018-11" db="EMBL/GenBank/DDBJ databases">
        <authorList>
            <consortium name="Pathogen Informatics"/>
        </authorList>
    </citation>
    <scope>NUCLEOTIDE SEQUENCE</scope>
</reference>
<evidence type="ECO:0000256" key="3">
    <source>
        <dbReference type="ARBA" id="ARBA00022801"/>
    </source>
</evidence>
<dbReference type="Pfam" id="PF00782">
    <property type="entry name" value="DSPc"/>
    <property type="match status" value="1"/>
</dbReference>
<dbReference type="GO" id="GO:0005737">
    <property type="term" value="C:cytoplasm"/>
    <property type="evidence" value="ECO:0007669"/>
    <property type="project" value="TreeGrafter"/>
</dbReference>
<dbReference type="Gene3D" id="3.90.190.10">
    <property type="entry name" value="Protein tyrosine phosphatase superfamily"/>
    <property type="match status" value="1"/>
</dbReference>
<dbReference type="EMBL" id="CAAALY010023711">
    <property type="protein sequence ID" value="VEL15171.1"/>
    <property type="molecule type" value="Genomic_DNA"/>
</dbReference>
<keyword evidence="8" id="KW-1185">Reference proteome</keyword>
<dbReference type="PANTHER" id="PTHR10159:SF519">
    <property type="entry name" value="DUAL SPECIFICITY PROTEIN PHOSPHATASE MPK3"/>
    <property type="match status" value="1"/>
</dbReference>
<evidence type="ECO:0000256" key="1">
    <source>
        <dbReference type="ARBA" id="ARBA00008601"/>
    </source>
</evidence>
<keyword evidence="5" id="KW-1133">Transmembrane helix</keyword>
<organism evidence="7 8">
    <name type="scientific">Protopolystoma xenopodis</name>
    <dbReference type="NCBI Taxonomy" id="117903"/>
    <lineage>
        <taxon>Eukaryota</taxon>
        <taxon>Metazoa</taxon>
        <taxon>Spiralia</taxon>
        <taxon>Lophotrochozoa</taxon>
        <taxon>Platyhelminthes</taxon>
        <taxon>Monogenea</taxon>
        <taxon>Polyopisthocotylea</taxon>
        <taxon>Polystomatidea</taxon>
        <taxon>Polystomatidae</taxon>
        <taxon>Protopolystoma</taxon>
    </lineage>
</organism>
<dbReference type="CDD" id="cd14498">
    <property type="entry name" value="DSP"/>
    <property type="match status" value="1"/>
</dbReference>
<evidence type="ECO:0000256" key="4">
    <source>
        <dbReference type="ARBA" id="ARBA00022912"/>
    </source>
</evidence>
<dbReference type="GO" id="GO:0043409">
    <property type="term" value="P:negative regulation of MAPK cascade"/>
    <property type="evidence" value="ECO:0007669"/>
    <property type="project" value="TreeGrafter"/>
</dbReference>
<dbReference type="InterPro" id="IPR020422">
    <property type="entry name" value="TYR_PHOSPHATASE_DUAL_dom"/>
</dbReference>
<dbReference type="SMART" id="SM00195">
    <property type="entry name" value="DSPc"/>
    <property type="match status" value="1"/>
</dbReference>
<evidence type="ECO:0000256" key="5">
    <source>
        <dbReference type="SAM" id="Phobius"/>
    </source>
</evidence>
<evidence type="ECO:0000259" key="6">
    <source>
        <dbReference type="PROSITE" id="PS50054"/>
    </source>
</evidence>
<evidence type="ECO:0000256" key="2">
    <source>
        <dbReference type="ARBA" id="ARBA00013064"/>
    </source>
</evidence>
<dbReference type="PROSITE" id="PS50054">
    <property type="entry name" value="TYR_PHOSPHATASE_DUAL"/>
    <property type="match status" value="1"/>
</dbReference>
<dbReference type="GO" id="GO:0033550">
    <property type="term" value="F:MAP kinase tyrosine phosphatase activity"/>
    <property type="evidence" value="ECO:0007669"/>
    <property type="project" value="TreeGrafter"/>
</dbReference>
<dbReference type="InterPro" id="IPR029021">
    <property type="entry name" value="Prot-tyrosine_phosphatase-like"/>
</dbReference>
<proteinExistence type="inferred from homology"/>
<keyword evidence="5" id="KW-0812">Transmembrane</keyword>
<dbReference type="AlphaFoldDB" id="A0A448WM02"/>
<dbReference type="GO" id="GO:0017017">
    <property type="term" value="F:MAP kinase tyrosine/serine/threonine phosphatase activity"/>
    <property type="evidence" value="ECO:0007669"/>
    <property type="project" value="TreeGrafter"/>
</dbReference>
<accession>A0A448WM02</accession>
<dbReference type="InterPro" id="IPR000340">
    <property type="entry name" value="Dual-sp_phosphatase_cat-dom"/>
</dbReference>
<evidence type="ECO:0000313" key="8">
    <source>
        <dbReference type="Proteomes" id="UP000784294"/>
    </source>
</evidence>
<dbReference type="GO" id="GO:0008330">
    <property type="term" value="F:protein tyrosine/threonine phosphatase activity"/>
    <property type="evidence" value="ECO:0007669"/>
    <property type="project" value="TreeGrafter"/>
</dbReference>
<dbReference type="OrthoDB" id="2017893at2759"/>
<dbReference type="SUPFAM" id="SSF52799">
    <property type="entry name" value="(Phosphotyrosine protein) phosphatases II"/>
    <property type="match status" value="1"/>
</dbReference>
<keyword evidence="3" id="KW-0378">Hydrolase</keyword>
<comment type="similarity">
    <text evidence="1">Belongs to the protein-tyrosine phosphatase family. Non-receptor class dual specificity subfamily.</text>
</comment>
<dbReference type="Proteomes" id="UP000784294">
    <property type="component" value="Unassembled WGS sequence"/>
</dbReference>
<sequence>MFTFYHVYCPFSIITDNIILGTYPSKDNVPILIKNNVKFILTLDTVPLDQSIFSDFTLKYFNVMDEEFQDMLGIFDEAFDFIDKSSSMGAIYVHWFVCAYFTISTAGVSRSATIVIGYLMMKRSLSFKDAFEFVVSKRYCVNPNIGFVHQLKMFETMKWKVDKDSNIYRQYAIRNVALGVVKQSNLD</sequence>
<feature type="domain" description="Tyrosine-protein phosphatase" evidence="6">
    <location>
        <begin position="10"/>
        <end position="160"/>
    </location>
</feature>
<dbReference type="EC" id="3.1.3.48" evidence="2"/>
<keyword evidence="5" id="KW-0472">Membrane</keyword>
<keyword evidence="4" id="KW-0904">Protein phosphatase</keyword>
<comment type="caution">
    <text evidence="7">The sequence shown here is derived from an EMBL/GenBank/DDBJ whole genome shotgun (WGS) entry which is preliminary data.</text>
</comment>
<protein>
    <recommendedName>
        <fullName evidence="2">protein-tyrosine-phosphatase</fullName>
        <ecNumber evidence="2">3.1.3.48</ecNumber>
    </recommendedName>
</protein>